<sequence length="43" mass="4620">MPGHWEGGLIMGANNRSAVGTLVEHTTRDGAPGKAGWHYHHGR</sequence>
<dbReference type="Proteomes" id="UP000294489">
    <property type="component" value="Unassembled WGS sequence"/>
</dbReference>
<dbReference type="AlphaFoldDB" id="A0A4R8FJX7"/>
<proteinExistence type="predicted"/>
<comment type="caution">
    <text evidence="1">The sequence shown here is derived from an EMBL/GenBank/DDBJ whole genome shotgun (WGS) entry which is preliminary data.</text>
</comment>
<gene>
    <name evidence="1" type="ORF">DFO67_12914</name>
</gene>
<reference evidence="1 2" key="1">
    <citation type="submission" date="2019-03" db="EMBL/GenBank/DDBJ databases">
        <title>Freshwater and sediment microbial communities from various areas in North America, analyzing microbe dynamics in response to fracking.</title>
        <authorList>
            <person name="Lamendella R."/>
        </authorList>
    </citation>
    <scope>NUCLEOTIDE SEQUENCE [LARGE SCALE GENOMIC DNA]</scope>
    <source>
        <strain evidence="1 2">6_TX</strain>
    </source>
</reference>
<organism evidence="1 2">
    <name type="scientific">Modicisalibacter xianhensis</name>
    <dbReference type="NCBI Taxonomy" id="442341"/>
    <lineage>
        <taxon>Bacteria</taxon>
        <taxon>Pseudomonadati</taxon>
        <taxon>Pseudomonadota</taxon>
        <taxon>Gammaproteobacteria</taxon>
        <taxon>Oceanospirillales</taxon>
        <taxon>Halomonadaceae</taxon>
        <taxon>Modicisalibacter</taxon>
    </lineage>
</organism>
<name>A0A4R8FJX7_9GAMM</name>
<protein>
    <submittedName>
        <fullName evidence="1">Uncharacterized protein</fullName>
    </submittedName>
</protein>
<accession>A0A4R8FJX7</accession>
<evidence type="ECO:0000313" key="1">
    <source>
        <dbReference type="EMBL" id="TDX22481.1"/>
    </source>
</evidence>
<dbReference type="EMBL" id="SOEC01000029">
    <property type="protein sequence ID" value="TDX22481.1"/>
    <property type="molecule type" value="Genomic_DNA"/>
</dbReference>
<evidence type="ECO:0000313" key="2">
    <source>
        <dbReference type="Proteomes" id="UP000294489"/>
    </source>
</evidence>